<keyword evidence="6 9" id="KW-0472">Membrane</keyword>
<dbReference type="Pfam" id="PF10099">
    <property type="entry name" value="RskA_C"/>
    <property type="match status" value="1"/>
</dbReference>
<dbReference type="InterPro" id="IPR051474">
    <property type="entry name" value="Anti-sigma-K/W_factor"/>
</dbReference>
<evidence type="ECO:0000256" key="7">
    <source>
        <dbReference type="ARBA" id="ARBA00029829"/>
    </source>
</evidence>
<dbReference type="PANTHER" id="PTHR37461:SF1">
    <property type="entry name" value="ANTI-SIGMA-K FACTOR RSKA"/>
    <property type="match status" value="1"/>
</dbReference>
<feature type="transmembrane region" description="Helical" evidence="9">
    <location>
        <begin position="102"/>
        <end position="122"/>
    </location>
</feature>
<evidence type="ECO:0000256" key="9">
    <source>
        <dbReference type="SAM" id="Phobius"/>
    </source>
</evidence>
<protein>
    <recommendedName>
        <fullName evidence="8">Regulator of SigK</fullName>
    </recommendedName>
    <alternativeName>
        <fullName evidence="7">Sigma-K anti-sigma factor RskA</fullName>
    </alternativeName>
</protein>
<keyword evidence="12" id="KW-1185">Reference proteome</keyword>
<evidence type="ECO:0000259" key="10">
    <source>
        <dbReference type="Pfam" id="PF10099"/>
    </source>
</evidence>
<evidence type="ECO:0000256" key="6">
    <source>
        <dbReference type="ARBA" id="ARBA00023136"/>
    </source>
</evidence>
<evidence type="ECO:0000256" key="3">
    <source>
        <dbReference type="ARBA" id="ARBA00022475"/>
    </source>
</evidence>
<sequence length="274" mass="30723">MNNEEYIASGMLELYAAGALTPGERVEVERMAAGSPEIRAALMEACATMENYALSYAVEPKPELKARVLQQITGEQPVIAEEETPVHPIYKDYEKDSSPYKWMFAASIVLFLLSGFMSFRFYQNWQEAEGRLAVALASEQTLAQNYRTVSDRVEQQELILSLLRDEDFTPVRLKGVAAHPDARVMVYWNPKQKQVYLDVFQLPEPPAGKQYQLWALDQGNPINAGMIALDTDKPSVQRMKEISTAQAFAITLEPSGGSVNPTLEEMYVMGEIKS</sequence>
<dbReference type="Proteomes" id="UP001597544">
    <property type="component" value="Unassembled WGS sequence"/>
</dbReference>
<gene>
    <name evidence="11" type="ORF">ACFSRY_06690</name>
</gene>
<comment type="subcellular location">
    <subcellularLocation>
        <location evidence="2">Cell membrane</location>
    </subcellularLocation>
    <subcellularLocation>
        <location evidence="1">Membrane</location>
        <topology evidence="1">Single-pass membrane protein</topology>
    </subcellularLocation>
</comment>
<evidence type="ECO:0000313" key="12">
    <source>
        <dbReference type="Proteomes" id="UP001597544"/>
    </source>
</evidence>
<evidence type="ECO:0000313" key="11">
    <source>
        <dbReference type="EMBL" id="MFD2513546.1"/>
    </source>
</evidence>
<keyword evidence="4 9" id="KW-0812">Transmembrane</keyword>
<organism evidence="11 12">
    <name type="scientific">Pontibacter locisalis</name>
    <dbReference type="NCBI Taxonomy" id="1719035"/>
    <lineage>
        <taxon>Bacteria</taxon>
        <taxon>Pseudomonadati</taxon>
        <taxon>Bacteroidota</taxon>
        <taxon>Cytophagia</taxon>
        <taxon>Cytophagales</taxon>
        <taxon>Hymenobacteraceae</taxon>
        <taxon>Pontibacter</taxon>
    </lineage>
</organism>
<evidence type="ECO:0000256" key="1">
    <source>
        <dbReference type="ARBA" id="ARBA00004167"/>
    </source>
</evidence>
<name>A0ABW5IK93_9BACT</name>
<evidence type="ECO:0000256" key="2">
    <source>
        <dbReference type="ARBA" id="ARBA00004236"/>
    </source>
</evidence>
<comment type="caution">
    <text evidence="11">The sequence shown here is derived from an EMBL/GenBank/DDBJ whole genome shotgun (WGS) entry which is preliminary data.</text>
</comment>
<keyword evidence="5 9" id="KW-1133">Transmembrane helix</keyword>
<keyword evidence="3" id="KW-1003">Cell membrane</keyword>
<reference evidence="12" key="1">
    <citation type="journal article" date="2019" name="Int. J. Syst. Evol. Microbiol.">
        <title>The Global Catalogue of Microorganisms (GCM) 10K type strain sequencing project: providing services to taxonomists for standard genome sequencing and annotation.</title>
        <authorList>
            <consortium name="The Broad Institute Genomics Platform"/>
            <consortium name="The Broad Institute Genome Sequencing Center for Infectious Disease"/>
            <person name="Wu L."/>
            <person name="Ma J."/>
        </authorList>
    </citation>
    <scope>NUCLEOTIDE SEQUENCE [LARGE SCALE GENOMIC DNA]</scope>
    <source>
        <strain evidence="12">KCTC 42498</strain>
    </source>
</reference>
<dbReference type="PANTHER" id="PTHR37461">
    <property type="entry name" value="ANTI-SIGMA-K FACTOR RSKA"/>
    <property type="match status" value="1"/>
</dbReference>
<accession>A0ABW5IK93</accession>
<evidence type="ECO:0000256" key="4">
    <source>
        <dbReference type="ARBA" id="ARBA00022692"/>
    </source>
</evidence>
<feature type="domain" description="Anti-sigma K factor RskA C-terminal" evidence="10">
    <location>
        <begin position="132"/>
        <end position="262"/>
    </location>
</feature>
<evidence type="ECO:0000256" key="5">
    <source>
        <dbReference type="ARBA" id="ARBA00022989"/>
    </source>
</evidence>
<dbReference type="RefSeq" id="WP_377504312.1">
    <property type="nucleotide sequence ID" value="NZ_JBHULU010000009.1"/>
</dbReference>
<evidence type="ECO:0000256" key="8">
    <source>
        <dbReference type="ARBA" id="ARBA00030803"/>
    </source>
</evidence>
<proteinExistence type="predicted"/>
<dbReference type="InterPro" id="IPR041916">
    <property type="entry name" value="Anti_sigma_zinc_sf"/>
</dbReference>
<dbReference type="Gene3D" id="1.10.10.1320">
    <property type="entry name" value="Anti-sigma factor, zinc-finger domain"/>
    <property type="match status" value="1"/>
</dbReference>
<dbReference type="InterPro" id="IPR018764">
    <property type="entry name" value="RskA_C"/>
</dbReference>
<dbReference type="EMBL" id="JBHULU010000009">
    <property type="protein sequence ID" value="MFD2513546.1"/>
    <property type="molecule type" value="Genomic_DNA"/>
</dbReference>